<dbReference type="Pfam" id="PF02653">
    <property type="entry name" value="BPD_transp_2"/>
    <property type="match status" value="1"/>
</dbReference>
<organism evidence="9 10">
    <name type="scientific">Roseomonas acroporae</name>
    <dbReference type="NCBI Taxonomy" id="2937791"/>
    <lineage>
        <taxon>Bacteria</taxon>
        <taxon>Pseudomonadati</taxon>
        <taxon>Pseudomonadota</taxon>
        <taxon>Alphaproteobacteria</taxon>
        <taxon>Acetobacterales</taxon>
        <taxon>Roseomonadaceae</taxon>
        <taxon>Roseomonas</taxon>
    </lineage>
</organism>
<feature type="transmembrane region" description="Helical" evidence="8">
    <location>
        <begin position="202"/>
        <end position="221"/>
    </location>
</feature>
<feature type="transmembrane region" description="Helical" evidence="8">
    <location>
        <begin position="119"/>
        <end position="138"/>
    </location>
</feature>
<name>A0A9X2BYI9_9PROT</name>
<comment type="subcellular location">
    <subcellularLocation>
        <location evidence="1">Cell membrane</location>
        <topology evidence="1">Multi-pass membrane protein</topology>
    </subcellularLocation>
</comment>
<protein>
    <submittedName>
        <fullName evidence="9">ABC transporter permease</fullName>
    </submittedName>
</protein>
<evidence type="ECO:0000256" key="5">
    <source>
        <dbReference type="ARBA" id="ARBA00022692"/>
    </source>
</evidence>
<feature type="transmembrane region" description="Helical" evidence="8">
    <location>
        <begin position="282"/>
        <end position="302"/>
    </location>
</feature>
<dbReference type="EMBL" id="JALPRX010000073">
    <property type="protein sequence ID" value="MCK8786075.1"/>
    <property type="molecule type" value="Genomic_DNA"/>
</dbReference>
<accession>A0A9X2BYI9</accession>
<evidence type="ECO:0000256" key="1">
    <source>
        <dbReference type="ARBA" id="ARBA00004651"/>
    </source>
</evidence>
<evidence type="ECO:0000256" key="2">
    <source>
        <dbReference type="ARBA" id="ARBA00022448"/>
    </source>
</evidence>
<evidence type="ECO:0000313" key="10">
    <source>
        <dbReference type="Proteomes" id="UP001139516"/>
    </source>
</evidence>
<sequence length="306" mass="30385">MNALPARIGALLLLALALSLATEGFATATNLLNVLRQASLLFLVASGLTLVIIGGGLDLSVAANLTLSACTAALAFKATGSVAAAVATALGCGLAVGLLNGLLVAVVRVPAFLATYGTLWIASGAAYWLMAGRVVYGFPPALRGLGTGFVLGVPTPVWIMLAVAVAGGAFLFLSAAGREVFFTGANEEAARLSGIPVRRRRILVYGLSGLMCGVAALVYLGRVNAAEAGLGDPLLLPAVAAVLIGGTSLFGGAGGLAGTLVGALILTTVTNGLNLLDVGAAWHPFVTGTIILAALGADALLARRGA</sequence>
<keyword evidence="5 8" id="KW-0812">Transmembrane</keyword>
<keyword evidence="4" id="KW-0997">Cell inner membrane</keyword>
<feature type="transmembrane region" description="Helical" evidence="8">
    <location>
        <begin position="82"/>
        <end position="107"/>
    </location>
</feature>
<comment type="caution">
    <text evidence="9">The sequence shown here is derived from an EMBL/GenBank/DDBJ whole genome shotgun (WGS) entry which is preliminary data.</text>
</comment>
<evidence type="ECO:0000256" key="6">
    <source>
        <dbReference type="ARBA" id="ARBA00022989"/>
    </source>
</evidence>
<evidence type="ECO:0000256" key="4">
    <source>
        <dbReference type="ARBA" id="ARBA00022519"/>
    </source>
</evidence>
<evidence type="ECO:0000256" key="7">
    <source>
        <dbReference type="ARBA" id="ARBA00023136"/>
    </source>
</evidence>
<dbReference type="InterPro" id="IPR001851">
    <property type="entry name" value="ABC_transp_permease"/>
</dbReference>
<evidence type="ECO:0000313" key="9">
    <source>
        <dbReference type="EMBL" id="MCK8786075.1"/>
    </source>
</evidence>
<dbReference type="GO" id="GO:0005886">
    <property type="term" value="C:plasma membrane"/>
    <property type="evidence" value="ECO:0007669"/>
    <property type="project" value="UniProtKB-SubCell"/>
</dbReference>
<dbReference type="AlphaFoldDB" id="A0A9X2BYI9"/>
<feature type="transmembrane region" description="Helical" evidence="8">
    <location>
        <begin position="34"/>
        <end position="52"/>
    </location>
</feature>
<evidence type="ECO:0000256" key="3">
    <source>
        <dbReference type="ARBA" id="ARBA00022475"/>
    </source>
</evidence>
<dbReference type="Proteomes" id="UP001139516">
    <property type="component" value="Unassembled WGS sequence"/>
</dbReference>
<keyword evidence="7 8" id="KW-0472">Membrane</keyword>
<reference evidence="9" key="1">
    <citation type="submission" date="2022-04" db="EMBL/GenBank/DDBJ databases">
        <title>Roseomonas acroporae sp. nov., isolated from coral Acropora digitifera.</title>
        <authorList>
            <person name="Sun H."/>
        </authorList>
    </citation>
    <scope>NUCLEOTIDE SEQUENCE</scope>
    <source>
        <strain evidence="9">NAR14</strain>
    </source>
</reference>
<feature type="transmembrane region" description="Helical" evidence="8">
    <location>
        <begin position="158"/>
        <end position="181"/>
    </location>
</feature>
<evidence type="ECO:0000256" key="8">
    <source>
        <dbReference type="SAM" id="Phobius"/>
    </source>
</evidence>
<keyword evidence="10" id="KW-1185">Reference proteome</keyword>
<proteinExistence type="predicted"/>
<dbReference type="GO" id="GO:0022857">
    <property type="term" value="F:transmembrane transporter activity"/>
    <property type="evidence" value="ECO:0007669"/>
    <property type="project" value="InterPro"/>
</dbReference>
<keyword evidence="3" id="KW-1003">Cell membrane</keyword>
<keyword evidence="2" id="KW-0813">Transport</keyword>
<keyword evidence="6 8" id="KW-1133">Transmembrane helix</keyword>
<dbReference type="RefSeq" id="WP_248668191.1">
    <property type="nucleotide sequence ID" value="NZ_JALPRX010000073.1"/>
</dbReference>
<gene>
    <name evidence="9" type="ORF">M0638_16990</name>
</gene>
<dbReference type="PANTHER" id="PTHR32196:SF21">
    <property type="entry name" value="ABC TRANSPORTER PERMEASE PROTEIN YPHD-RELATED"/>
    <property type="match status" value="1"/>
</dbReference>
<dbReference type="CDD" id="cd06579">
    <property type="entry name" value="TM_PBP1_transp_AraH_like"/>
    <property type="match status" value="1"/>
</dbReference>
<dbReference type="PANTHER" id="PTHR32196">
    <property type="entry name" value="ABC TRANSPORTER PERMEASE PROTEIN YPHD-RELATED-RELATED"/>
    <property type="match status" value="1"/>
</dbReference>